<accession>A0A504J651</accession>
<dbReference type="AlphaFoldDB" id="A0A504J651"/>
<feature type="chain" id="PRO_5021506551" description="Porin family protein" evidence="1">
    <location>
        <begin position="22"/>
        <end position="199"/>
    </location>
</feature>
<feature type="signal peptide" evidence="1">
    <location>
        <begin position="1"/>
        <end position="21"/>
    </location>
</feature>
<dbReference type="EMBL" id="VFWZ01000006">
    <property type="protein sequence ID" value="TPN84002.1"/>
    <property type="molecule type" value="Genomic_DNA"/>
</dbReference>
<name>A0A504J651_9FLAO</name>
<protein>
    <recommendedName>
        <fullName evidence="4">Porin family protein</fullName>
    </recommendedName>
</protein>
<dbReference type="Gene3D" id="2.40.160.20">
    <property type="match status" value="1"/>
</dbReference>
<sequence>MKFIKFFYCLFVLLISKSAIAQTYQNQDNPWIIGFGINVVYDSGDIIGGLFDIKDNYNYNSPFRFSIEKRFEDDFGFEVSANFNKFLKGKTINSVELEEDIDFLAIDGMFKYYITNTYLNKYRAIYEGYLTIGGGSSFYDGSGAATANLGAGINFFISESVRLNAQALGKISVDNSPQGSNYIHYNLGLIIRLQDSQFN</sequence>
<evidence type="ECO:0000313" key="3">
    <source>
        <dbReference type="Proteomes" id="UP000315540"/>
    </source>
</evidence>
<organism evidence="2 3">
    <name type="scientific">Aquimarina algicola</name>
    <dbReference type="NCBI Taxonomy" id="2589995"/>
    <lineage>
        <taxon>Bacteria</taxon>
        <taxon>Pseudomonadati</taxon>
        <taxon>Bacteroidota</taxon>
        <taxon>Flavobacteriia</taxon>
        <taxon>Flavobacteriales</taxon>
        <taxon>Flavobacteriaceae</taxon>
        <taxon>Aquimarina</taxon>
    </lineage>
</organism>
<gene>
    <name evidence="2" type="ORF">FHK87_18745</name>
</gene>
<dbReference type="OrthoDB" id="9782229at2"/>
<keyword evidence="1" id="KW-0732">Signal</keyword>
<reference evidence="2 3" key="1">
    <citation type="submission" date="2019-06" db="EMBL/GenBank/DDBJ databases">
        <authorList>
            <person name="Meng X."/>
        </authorList>
    </citation>
    <scope>NUCLEOTIDE SEQUENCE [LARGE SCALE GENOMIC DNA]</scope>
    <source>
        <strain evidence="2 3">M625</strain>
    </source>
</reference>
<comment type="caution">
    <text evidence="2">The sequence shown here is derived from an EMBL/GenBank/DDBJ whole genome shotgun (WGS) entry which is preliminary data.</text>
</comment>
<evidence type="ECO:0000313" key="2">
    <source>
        <dbReference type="EMBL" id="TPN84002.1"/>
    </source>
</evidence>
<proteinExistence type="predicted"/>
<keyword evidence="3" id="KW-1185">Reference proteome</keyword>
<evidence type="ECO:0008006" key="4">
    <source>
        <dbReference type="Google" id="ProtNLM"/>
    </source>
</evidence>
<dbReference type="RefSeq" id="WP_140595310.1">
    <property type="nucleotide sequence ID" value="NZ_VFWZ01000006.1"/>
</dbReference>
<evidence type="ECO:0000256" key="1">
    <source>
        <dbReference type="SAM" id="SignalP"/>
    </source>
</evidence>
<dbReference type="Proteomes" id="UP000315540">
    <property type="component" value="Unassembled WGS sequence"/>
</dbReference>